<evidence type="ECO:0000256" key="1">
    <source>
        <dbReference type="SAM" id="MobiDB-lite"/>
    </source>
</evidence>
<name>L0KV73_METHD</name>
<dbReference type="AlphaFoldDB" id="L0KV73"/>
<gene>
    <name evidence="2" type="ordered locus">Metho_1087</name>
</gene>
<feature type="region of interest" description="Disordered" evidence="1">
    <location>
        <begin position="95"/>
        <end position="154"/>
    </location>
</feature>
<sequence precursor="true">MNYRLTIVLLVTLVLLIGMSVAAARPTYFVAFKQKYNTDSTKLDSCNTCHTSGGGSPRNPYGIAFSESGRNFASIENFDSDNDGFTNLEEINALAFPGDPKDYPQGGPQDGPQTSSGTIANETKQQQTTEITDDSREDPSPEFPVNATTEVPKSPGFEAILAVLGFSIIKGLKRKDWS</sequence>
<dbReference type="KEGG" id="mhz:Metho_1087"/>
<reference evidence="3" key="1">
    <citation type="submission" date="2012-02" db="EMBL/GenBank/DDBJ databases">
        <title>Complete sequence of chromosome of Methanomethylovorans hollandica DSM 15978.</title>
        <authorList>
            <person name="Lucas S."/>
            <person name="Copeland A."/>
            <person name="Lapidus A."/>
            <person name="Glavina del Rio T."/>
            <person name="Dalin E."/>
            <person name="Tice H."/>
            <person name="Bruce D."/>
            <person name="Goodwin L."/>
            <person name="Pitluck S."/>
            <person name="Peters L."/>
            <person name="Mikhailova N."/>
            <person name="Held B."/>
            <person name="Kyrpides N."/>
            <person name="Mavromatis K."/>
            <person name="Ivanova N."/>
            <person name="Brettin T."/>
            <person name="Detter J.C."/>
            <person name="Han C."/>
            <person name="Larimer F."/>
            <person name="Land M."/>
            <person name="Hauser L."/>
            <person name="Markowitz V."/>
            <person name="Cheng J.-F."/>
            <person name="Hugenholtz P."/>
            <person name="Woyke T."/>
            <person name="Wu D."/>
            <person name="Spring S."/>
            <person name="Schroeder M."/>
            <person name="Brambilla E."/>
            <person name="Klenk H.-P."/>
            <person name="Eisen J.A."/>
        </authorList>
    </citation>
    <scope>NUCLEOTIDE SEQUENCE [LARGE SCALE GENOMIC DNA]</scope>
    <source>
        <strain evidence="3">DSM 15978 / NBRC 107637 / DMS1</strain>
    </source>
</reference>
<proteinExistence type="predicted"/>
<dbReference type="EMBL" id="CP003362">
    <property type="protein sequence ID" value="AGB49322.1"/>
    <property type="molecule type" value="Genomic_DNA"/>
</dbReference>
<protein>
    <submittedName>
        <fullName evidence="2">Uncharacterized protein</fullName>
    </submittedName>
</protein>
<dbReference type="RefSeq" id="WP_015324488.1">
    <property type="nucleotide sequence ID" value="NC_019977.1"/>
</dbReference>
<evidence type="ECO:0000313" key="3">
    <source>
        <dbReference type="Proteomes" id="UP000010866"/>
    </source>
</evidence>
<feature type="compositionally biased region" description="Polar residues" evidence="1">
    <location>
        <begin position="111"/>
        <end position="130"/>
    </location>
</feature>
<keyword evidence="3" id="KW-1185">Reference proteome</keyword>
<dbReference type="Proteomes" id="UP000010866">
    <property type="component" value="Chromosome"/>
</dbReference>
<evidence type="ECO:0000313" key="2">
    <source>
        <dbReference type="EMBL" id="AGB49322.1"/>
    </source>
</evidence>
<dbReference type="HOGENOM" id="CLU_1507383_0_0_2"/>
<dbReference type="OrthoDB" id="137627at2157"/>
<dbReference type="GeneID" id="14406896"/>
<organism evidence="2 3">
    <name type="scientific">Methanomethylovorans hollandica (strain DSM 15978 / NBRC 107637 / DMS1)</name>
    <dbReference type="NCBI Taxonomy" id="867904"/>
    <lineage>
        <taxon>Archaea</taxon>
        <taxon>Methanobacteriati</taxon>
        <taxon>Methanobacteriota</taxon>
        <taxon>Stenosarchaea group</taxon>
        <taxon>Methanomicrobia</taxon>
        <taxon>Methanosarcinales</taxon>
        <taxon>Methanosarcinaceae</taxon>
        <taxon>Methanomethylovorans</taxon>
    </lineage>
</organism>
<accession>L0KV73</accession>